<dbReference type="InterPro" id="IPR046802">
    <property type="entry name" value="OpcA_G6PD_C"/>
</dbReference>
<keyword evidence="4" id="KW-1185">Reference proteome</keyword>
<protein>
    <submittedName>
        <fullName evidence="3">Glucose-6-phosphate dehydrogenase assembly protein OpcA</fullName>
    </submittedName>
</protein>
<organism evidence="3 4">
    <name type="scientific">Bowdeniella nasicola</name>
    <dbReference type="NCBI Taxonomy" id="208480"/>
    <lineage>
        <taxon>Bacteria</taxon>
        <taxon>Bacillati</taxon>
        <taxon>Actinomycetota</taxon>
        <taxon>Actinomycetes</taxon>
        <taxon>Actinomycetales</taxon>
        <taxon>Actinomycetaceae</taxon>
        <taxon>Bowdeniella</taxon>
    </lineage>
</organism>
<feature type="domain" description="Glucose-6-phosphate dehydrogenase assembly protein OpcA C-terminal" evidence="2">
    <location>
        <begin position="167"/>
        <end position="298"/>
    </location>
</feature>
<accession>A0A1H4ATR1</accession>
<sequence length="308" mass="33738">MKLENTNTVDIAVELNTIKVDAGSVTLGRVLTLLAVVPHADDVEDAIATAAATSRAHPCRVVVIVHDEQAEASCDSRLDAEIRFSEDEGASEVVVLYPKGGACEDLDTLVMPLLLADTPVVVWWPEVGPDSPQEHPLGNLATRRITDSRHNDNPVDYLERLALNYHPGDTDLAWAGITLWRALAVTLVQERPHGEITAAKVRGNLDQPAMHLMAGWLAVQLDISVELEAVDGARTLTEVVLQRADGELVIRRPDGESVATLSHPNRQDQRVNLPRRSVADCLTEDLRRLDPDDMYAQVVTRGIAMVER</sequence>
<dbReference type="Proteomes" id="UP000199288">
    <property type="component" value="Unassembled WGS sequence"/>
</dbReference>
<evidence type="ECO:0000259" key="1">
    <source>
        <dbReference type="Pfam" id="PF10128"/>
    </source>
</evidence>
<name>A0A1H4ATR1_9ACTO</name>
<dbReference type="EMBL" id="FNQV01000008">
    <property type="protein sequence ID" value="SEA39283.1"/>
    <property type="molecule type" value="Genomic_DNA"/>
</dbReference>
<dbReference type="InterPro" id="IPR004555">
    <property type="entry name" value="G6PDH_assembly_OpcA"/>
</dbReference>
<proteinExistence type="predicted"/>
<dbReference type="InterPro" id="IPR046801">
    <property type="entry name" value="OpcA_G6PD_N"/>
</dbReference>
<gene>
    <name evidence="3" type="ORF">SAMN02910418_01500</name>
</gene>
<dbReference type="RefSeq" id="WP_176780738.1">
    <property type="nucleotide sequence ID" value="NZ_FNQV01000008.1"/>
</dbReference>
<evidence type="ECO:0000313" key="4">
    <source>
        <dbReference type="Proteomes" id="UP000199288"/>
    </source>
</evidence>
<evidence type="ECO:0000259" key="2">
    <source>
        <dbReference type="Pfam" id="PF20171"/>
    </source>
</evidence>
<dbReference type="Pfam" id="PF10128">
    <property type="entry name" value="OpcA_G6PD_assem"/>
    <property type="match status" value="1"/>
</dbReference>
<reference evidence="4" key="1">
    <citation type="submission" date="2016-10" db="EMBL/GenBank/DDBJ databases">
        <authorList>
            <person name="Varghese N."/>
            <person name="Submissions S."/>
        </authorList>
    </citation>
    <scope>NUCLEOTIDE SEQUENCE [LARGE SCALE GENOMIC DNA]</scope>
    <source>
        <strain evidence="4">KPR-1</strain>
    </source>
</reference>
<dbReference type="Pfam" id="PF20171">
    <property type="entry name" value="OpcA_G6PD_C"/>
    <property type="match status" value="1"/>
</dbReference>
<dbReference type="AlphaFoldDB" id="A0A1H4ATR1"/>
<dbReference type="PANTHER" id="PTHR38658">
    <property type="entry name" value="OXPP CYCLE PROTEIN OPCA-RELATED"/>
    <property type="match status" value="1"/>
</dbReference>
<evidence type="ECO:0000313" key="3">
    <source>
        <dbReference type="EMBL" id="SEA39283.1"/>
    </source>
</evidence>
<dbReference type="PANTHER" id="PTHR38658:SF1">
    <property type="entry name" value="OXPP CYCLE PROTEIN OPCA-RELATED"/>
    <property type="match status" value="1"/>
</dbReference>
<feature type="domain" description="Glucose-6-phosphate dehydrogenase assembly protein OpcA N-terminal" evidence="1">
    <location>
        <begin position="50"/>
        <end position="162"/>
    </location>
</feature>